<dbReference type="GO" id="GO:0003700">
    <property type="term" value="F:DNA-binding transcription factor activity"/>
    <property type="evidence" value="ECO:0007669"/>
    <property type="project" value="InterPro"/>
</dbReference>
<organism evidence="7 9">
    <name type="scientific">Punica granatum</name>
    <name type="common">Pomegranate</name>
    <dbReference type="NCBI Taxonomy" id="22663"/>
    <lineage>
        <taxon>Eukaryota</taxon>
        <taxon>Viridiplantae</taxon>
        <taxon>Streptophyta</taxon>
        <taxon>Embryophyta</taxon>
        <taxon>Tracheophyta</taxon>
        <taxon>Spermatophyta</taxon>
        <taxon>Magnoliopsida</taxon>
        <taxon>eudicotyledons</taxon>
        <taxon>Gunneridae</taxon>
        <taxon>Pentapetalae</taxon>
        <taxon>rosids</taxon>
        <taxon>malvids</taxon>
        <taxon>Myrtales</taxon>
        <taxon>Lythraceae</taxon>
        <taxon>Punica</taxon>
    </lineage>
</organism>
<evidence type="ECO:0000256" key="1">
    <source>
        <dbReference type="ARBA" id="ARBA00004123"/>
    </source>
</evidence>
<evidence type="ECO:0000256" key="2">
    <source>
        <dbReference type="ARBA" id="ARBA00023015"/>
    </source>
</evidence>
<keyword evidence="3" id="KW-0238">DNA-binding</keyword>
<dbReference type="Proteomes" id="UP000233551">
    <property type="component" value="Unassembled WGS sequence"/>
</dbReference>
<evidence type="ECO:0000313" key="10">
    <source>
        <dbReference type="Proteomes" id="UP000233551"/>
    </source>
</evidence>
<dbReference type="InterPro" id="IPR017887">
    <property type="entry name" value="TF_TCP_subgr"/>
</dbReference>
<evidence type="ECO:0000256" key="3">
    <source>
        <dbReference type="ARBA" id="ARBA00023125"/>
    </source>
</evidence>
<proteinExistence type="predicted"/>
<dbReference type="EMBL" id="PGOL01000065">
    <property type="protein sequence ID" value="PKI77932.1"/>
    <property type="molecule type" value="Genomic_DNA"/>
</dbReference>
<dbReference type="PROSITE" id="PS51369">
    <property type="entry name" value="TCP"/>
    <property type="match status" value="1"/>
</dbReference>
<dbReference type="STRING" id="22663.A0A218Y0K6"/>
<sequence>MNASSREKCDFWAKEERDQHPDRLSLVPSSSRRWSAFRNPRIVRVSRALGGKDRHSKVCTVRGLRDRRIRLSVPTAVQLYDLQDKLGVSQPSKVIDWLIDATKHEIDKLPPLQMPPGFGGFPLVSPDLLGASRSSLAPFFDAGSSTSTLLKHGLINPLFSSKNNININDNLEGEDMASRSKYWDVNDVMRAKGKEVESREFHLEKAKFDEPNIPARLNFLPLPSLSSHTISLSHQLGTQLGFMRQSDHQNHFTGDGSSNIASSLSLSSNIHHHNPSYFTTSTPIIFPPYNNAPTNPLVAESNFQLFSSGSMPPLHLFGSSTRPILGEYVKFLCQENKTENPPSI</sequence>
<accession>A0A218Y0K6</accession>
<dbReference type="GeneID" id="116187206"/>
<reference evidence="8 10" key="3">
    <citation type="submission" date="2017-11" db="EMBL/GenBank/DDBJ databases">
        <title>De-novo sequencing of pomegranate (Punica granatum L.) genome.</title>
        <authorList>
            <person name="Akparov Z."/>
            <person name="Amiraslanov A."/>
            <person name="Hajiyeva S."/>
            <person name="Abbasov M."/>
            <person name="Kaur K."/>
            <person name="Hamwieh A."/>
            <person name="Solovyev V."/>
            <person name="Salamov A."/>
            <person name="Braich B."/>
            <person name="Kosarev P."/>
            <person name="Mahmoud A."/>
            <person name="Hajiyev E."/>
            <person name="Babayeva S."/>
            <person name="Izzatullayeva V."/>
            <person name="Mammadov A."/>
            <person name="Mammadov A."/>
            <person name="Sharifova S."/>
            <person name="Ojaghi J."/>
            <person name="Eynullazada K."/>
            <person name="Bayramov B."/>
            <person name="Abdulazimova A."/>
            <person name="Shahmuradov I."/>
        </authorList>
    </citation>
    <scope>NUCLEOTIDE SEQUENCE [LARGE SCALE GENOMIC DNA]</scope>
    <source>
        <strain evidence="8">AG2017</strain>
        <strain evidence="10">cv. AG2017</strain>
        <tissue evidence="8">Leaf</tissue>
    </source>
</reference>
<keyword evidence="4" id="KW-0804">Transcription</keyword>
<evidence type="ECO:0000256" key="5">
    <source>
        <dbReference type="ARBA" id="ARBA00023242"/>
    </source>
</evidence>
<evidence type="ECO:0000256" key="4">
    <source>
        <dbReference type="ARBA" id="ARBA00023163"/>
    </source>
</evidence>
<reference evidence="9" key="1">
    <citation type="journal article" date="2017" name="Plant J.">
        <title>The pomegranate (Punica granatum L.) genome and the genomics of punicalagin biosynthesis.</title>
        <authorList>
            <person name="Qin G."/>
            <person name="Xu C."/>
            <person name="Ming R."/>
            <person name="Tang H."/>
            <person name="Guyot R."/>
            <person name="Kramer E.M."/>
            <person name="Hu Y."/>
            <person name="Yi X."/>
            <person name="Qi Y."/>
            <person name="Xu X."/>
            <person name="Gao Z."/>
            <person name="Pan H."/>
            <person name="Jian J."/>
            <person name="Tian Y."/>
            <person name="Yue Z."/>
            <person name="Xu Y."/>
        </authorList>
    </citation>
    <scope>NUCLEOTIDE SEQUENCE [LARGE SCALE GENOMIC DNA]</scope>
    <source>
        <strain evidence="9">cv. Dabenzi</strain>
    </source>
</reference>
<protein>
    <recommendedName>
        <fullName evidence="6">TCP domain-containing protein</fullName>
    </recommendedName>
</protein>
<dbReference type="PANTHER" id="PTHR31072:SF268">
    <property type="entry name" value="TCP DOMAIN-CONTAINING PROTEIN"/>
    <property type="match status" value="1"/>
</dbReference>
<keyword evidence="5" id="KW-0539">Nucleus</keyword>
<comment type="caution">
    <text evidence="7">The sequence shown here is derived from an EMBL/GenBank/DDBJ whole genome shotgun (WGS) entry which is preliminary data.</text>
</comment>
<dbReference type="GO" id="GO:0005634">
    <property type="term" value="C:nucleus"/>
    <property type="evidence" value="ECO:0007669"/>
    <property type="project" value="UniProtKB-SubCell"/>
</dbReference>
<keyword evidence="2" id="KW-0805">Transcription regulation</keyword>
<evidence type="ECO:0000313" key="7">
    <source>
        <dbReference type="EMBL" id="OWM90369.1"/>
    </source>
</evidence>
<evidence type="ECO:0000313" key="8">
    <source>
        <dbReference type="EMBL" id="PKI77932.1"/>
    </source>
</evidence>
<reference evidence="7" key="2">
    <citation type="submission" date="2017-06" db="EMBL/GenBank/DDBJ databases">
        <title>The pomegranate genome and the genomics of punicalagin biosynthesis.</title>
        <authorList>
            <person name="Xu C."/>
        </authorList>
    </citation>
    <scope>NUCLEOTIDE SEQUENCE [LARGE SCALE GENOMIC DNA]</scope>
    <source>
        <tissue evidence="7">Fresh leaf</tissue>
    </source>
</reference>
<evidence type="ECO:0000313" key="9">
    <source>
        <dbReference type="Proteomes" id="UP000197138"/>
    </source>
</evidence>
<keyword evidence="10" id="KW-1185">Reference proteome</keyword>
<dbReference type="OrthoDB" id="1889307at2759"/>
<dbReference type="AlphaFoldDB" id="A0A218Y0K6"/>
<dbReference type="Proteomes" id="UP000197138">
    <property type="component" value="Unassembled WGS sequence"/>
</dbReference>
<comment type="subcellular location">
    <subcellularLocation>
        <location evidence="1">Nucleus</location>
    </subcellularLocation>
</comment>
<dbReference type="Pfam" id="PF03634">
    <property type="entry name" value="TCP"/>
    <property type="match status" value="1"/>
</dbReference>
<feature type="domain" description="TCP" evidence="6">
    <location>
        <begin position="51"/>
        <end position="109"/>
    </location>
</feature>
<dbReference type="EMBL" id="MTKT01000548">
    <property type="protein sequence ID" value="OWM90369.1"/>
    <property type="molecule type" value="Genomic_DNA"/>
</dbReference>
<dbReference type="GO" id="GO:0043565">
    <property type="term" value="F:sequence-specific DNA binding"/>
    <property type="evidence" value="ECO:0007669"/>
    <property type="project" value="TreeGrafter"/>
</dbReference>
<dbReference type="PANTHER" id="PTHR31072">
    <property type="entry name" value="TRANSCRIPTION FACTOR TCP4-RELATED"/>
    <property type="match status" value="1"/>
</dbReference>
<name>A0A218Y0K6_PUNGR</name>
<dbReference type="InterPro" id="IPR005333">
    <property type="entry name" value="Transcription_factor_TCP"/>
</dbReference>
<evidence type="ECO:0000259" key="6">
    <source>
        <dbReference type="PROSITE" id="PS51369"/>
    </source>
</evidence>
<gene>
    <name evidence="7" type="ORF">CDL15_Pgr014671</name>
    <name evidence="8" type="ORF">CRG98_001552</name>
</gene>